<dbReference type="PANTHER" id="PTHR24171">
    <property type="entry name" value="ANKYRIN REPEAT DOMAIN-CONTAINING PROTEIN 39-RELATED"/>
    <property type="match status" value="1"/>
</dbReference>
<dbReference type="PANTHER" id="PTHR24171:SF10">
    <property type="entry name" value="ANKYRIN REPEAT DOMAIN-CONTAINING PROTEIN 29-LIKE"/>
    <property type="match status" value="1"/>
</dbReference>
<dbReference type="InterPro" id="IPR002110">
    <property type="entry name" value="Ankyrin_rpt"/>
</dbReference>
<name>A0A812Y4M4_SYMPI</name>
<feature type="repeat" description="ANK" evidence="3">
    <location>
        <begin position="1"/>
        <end position="31"/>
    </location>
</feature>
<dbReference type="PROSITE" id="PS50297">
    <property type="entry name" value="ANK_REP_REGION"/>
    <property type="match status" value="2"/>
</dbReference>
<evidence type="ECO:0000256" key="4">
    <source>
        <dbReference type="SAM" id="MobiDB-lite"/>
    </source>
</evidence>
<evidence type="ECO:0000313" key="5">
    <source>
        <dbReference type="EMBL" id="CAE7756337.1"/>
    </source>
</evidence>
<dbReference type="SUPFAM" id="SSF48403">
    <property type="entry name" value="Ankyrin repeat"/>
    <property type="match status" value="1"/>
</dbReference>
<dbReference type="Gene3D" id="1.25.40.20">
    <property type="entry name" value="Ankyrin repeat-containing domain"/>
    <property type="match status" value="2"/>
</dbReference>
<accession>A0A812Y4M4</accession>
<evidence type="ECO:0000256" key="2">
    <source>
        <dbReference type="ARBA" id="ARBA00023043"/>
    </source>
</evidence>
<comment type="caution">
    <text evidence="5">The sequence shown here is derived from an EMBL/GenBank/DDBJ whole genome shotgun (WGS) entry which is preliminary data.</text>
</comment>
<dbReference type="AlphaFoldDB" id="A0A812Y4M4"/>
<keyword evidence="2 3" id="KW-0040">ANK repeat</keyword>
<reference evidence="5" key="1">
    <citation type="submission" date="2021-02" db="EMBL/GenBank/DDBJ databases">
        <authorList>
            <person name="Dougan E. K."/>
            <person name="Rhodes N."/>
            <person name="Thang M."/>
            <person name="Chan C."/>
        </authorList>
    </citation>
    <scope>NUCLEOTIDE SEQUENCE</scope>
</reference>
<evidence type="ECO:0000313" key="6">
    <source>
        <dbReference type="Proteomes" id="UP000649617"/>
    </source>
</evidence>
<dbReference type="InterPro" id="IPR036770">
    <property type="entry name" value="Ankyrin_rpt-contain_sf"/>
</dbReference>
<evidence type="ECO:0000256" key="1">
    <source>
        <dbReference type="ARBA" id="ARBA00022737"/>
    </source>
</evidence>
<protein>
    <submittedName>
        <fullName evidence="5">ANKRD53 protein</fullName>
    </submittedName>
</protein>
<dbReference type="PROSITE" id="PS50088">
    <property type="entry name" value="ANK_REPEAT"/>
    <property type="match status" value="2"/>
</dbReference>
<feature type="repeat" description="ANK" evidence="3">
    <location>
        <begin position="32"/>
        <end position="64"/>
    </location>
</feature>
<evidence type="ECO:0000256" key="3">
    <source>
        <dbReference type="PROSITE-ProRule" id="PRU00023"/>
    </source>
</evidence>
<dbReference type="OrthoDB" id="10264606at2759"/>
<dbReference type="SMART" id="SM00248">
    <property type="entry name" value="ANK"/>
    <property type="match status" value="2"/>
</dbReference>
<sequence>QTPLHLAAWKGFSDCVRALLKAGAGKDAQKENGQTPLHVAAARGSLECVNALLMAGADKDSEDIFGRSALDVAKKEDVRSLLRYFGRPKPPATKPRAKDISKQKSKSRIPPGAPLPSADQEQPDSF</sequence>
<organism evidence="5 6">
    <name type="scientific">Symbiodinium pilosum</name>
    <name type="common">Dinoflagellate</name>
    <dbReference type="NCBI Taxonomy" id="2952"/>
    <lineage>
        <taxon>Eukaryota</taxon>
        <taxon>Sar</taxon>
        <taxon>Alveolata</taxon>
        <taxon>Dinophyceae</taxon>
        <taxon>Suessiales</taxon>
        <taxon>Symbiodiniaceae</taxon>
        <taxon>Symbiodinium</taxon>
    </lineage>
</organism>
<keyword evidence="1" id="KW-0677">Repeat</keyword>
<dbReference type="EMBL" id="CAJNIZ010046771">
    <property type="protein sequence ID" value="CAE7756337.1"/>
    <property type="molecule type" value="Genomic_DNA"/>
</dbReference>
<dbReference type="Proteomes" id="UP000649617">
    <property type="component" value="Unassembled WGS sequence"/>
</dbReference>
<feature type="non-terminal residue" evidence="5">
    <location>
        <position position="126"/>
    </location>
</feature>
<gene>
    <name evidence="5" type="primary">ANKRD53</name>
    <name evidence="5" type="ORF">SPIL2461_LOCUS21992</name>
</gene>
<proteinExistence type="predicted"/>
<keyword evidence="6" id="KW-1185">Reference proteome</keyword>
<dbReference type="Pfam" id="PF12796">
    <property type="entry name" value="Ank_2"/>
    <property type="match status" value="1"/>
</dbReference>
<feature type="region of interest" description="Disordered" evidence="4">
    <location>
        <begin position="83"/>
        <end position="126"/>
    </location>
</feature>